<keyword evidence="9" id="KW-0636">Prenylation</keyword>
<dbReference type="InterPro" id="IPR001806">
    <property type="entry name" value="Small_GTPase"/>
</dbReference>
<dbReference type="InterPro" id="IPR005225">
    <property type="entry name" value="Small_GTP-bd"/>
</dbReference>
<dbReference type="AlphaFoldDB" id="A0A9W7GNA4"/>
<evidence type="ECO:0000256" key="4">
    <source>
        <dbReference type="ARBA" id="ARBA00022741"/>
    </source>
</evidence>
<evidence type="ECO:0000256" key="3">
    <source>
        <dbReference type="ARBA" id="ARBA00022448"/>
    </source>
</evidence>
<dbReference type="SMART" id="SM00175">
    <property type="entry name" value="RAB"/>
    <property type="match status" value="1"/>
</dbReference>
<dbReference type="SMART" id="SM00176">
    <property type="entry name" value="RAN"/>
    <property type="match status" value="1"/>
</dbReference>
<dbReference type="GO" id="GO:0005525">
    <property type="term" value="F:GTP binding"/>
    <property type="evidence" value="ECO:0007669"/>
    <property type="project" value="UniProtKB-KW"/>
</dbReference>
<evidence type="ECO:0000313" key="12">
    <source>
        <dbReference type="Proteomes" id="UP001165065"/>
    </source>
</evidence>
<dbReference type="FunFam" id="3.40.50.300:FF:000550">
    <property type="entry name" value="ras-related protein Rab-21"/>
    <property type="match status" value="1"/>
</dbReference>
<dbReference type="InterPro" id="IPR041833">
    <property type="entry name" value="Rab21"/>
</dbReference>
<evidence type="ECO:0000256" key="6">
    <source>
        <dbReference type="ARBA" id="ARBA00023134"/>
    </source>
</evidence>
<protein>
    <recommendedName>
        <fullName evidence="2">Ras-related protein Rab-21</fullName>
    </recommendedName>
</protein>
<dbReference type="EMBL" id="BRYA01000325">
    <property type="protein sequence ID" value="GMI47042.1"/>
    <property type="molecule type" value="Genomic_DNA"/>
</dbReference>
<evidence type="ECO:0000313" key="11">
    <source>
        <dbReference type="EMBL" id="GMI47042.1"/>
    </source>
</evidence>
<dbReference type="CDD" id="cd04123">
    <property type="entry name" value="Rab21"/>
    <property type="match status" value="1"/>
</dbReference>
<dbReference type="SMART" id="SM00173">
    <property type="entry name" value="RAS"/>
    <property type="match status" value="1"/>
</dbReference>
<dbReference type="OrthoDB" id="63533at2759"/>
<organism evidence="11 12">
    <name type="scientific">Triparma columacea</name>
    <dbReference type="NCBI Taxonomy" id="722753"/>
    <lineage>
        <taxon>Eukaryota</taxon>
        <taxon>Sar</taxon>
        <taxon>Stramenopiles</taxon>
        <taxon>Ochrophyta</taxon>
        <taxon>Bolidophyceae</taxon>
        <taxon>Parmales</taxon>
        <taxon>Triparmaceae</taxon>
        <taxon>Triparma</taxon>
    </lineage>
</organism>
<keyword evidence="7" id="KW-0472">Membrane</keyword>
<dbReference type="PROSITE" id="PS51420">
    <property type="entry name" value="RHO"/>
    <property type="match status" value="1"/>
</dbReference>
<dbReference type="GO" id="GO:0012505">
    <property type="term" value="C:endomembrane system"/>
    <property type="evidence" value="ECO:0007669"/>
    <property type="project" value="UniProtKB-SubCell"/>
</dbReference>
<comment type="caution">
    <text evidence="11">The sequence shown here is derived from an EMBL/GenBank/DDBJ whole genome shotgun (WGS) entry which is preliminary data.</text>
</comment>
<sequence length="207" mass="22789">MRLKVVLLGEGRVGKTSILFRYIRNEFQEKQQSTLQASYMDKTVEVGGTKASLSVWDTAGQERFHALGPIYYRDADGALLVYDITDGDSFVKVKKWTKELRKIVGPDISICIAGNKIDLERNRQVNEKEVLEYAKSVGASHFYTSAKQNLGLEECFKELAGKMIKRKKEKFGGGVKGIGGMGGKKGKLVVIDDEGGGEKKKKGGGCC</sequence>
<dbReference type="PANTHER" id="PTHR47978">
    <property type="match status" value="1"/>
</dbReference>
<reference evidence="12" key="1">
    <citation type="journal article" date="2023" name="Commun. Biol.">
        <title>Genome analysis of Parmales, the sister group of diatoms, reveals the evolutionary specialization of diatoms from phago-mixotrophs to photoautotrophs.</title>
        <authorList>
            <person name="Ban H."/>
            <person name="Sato S."/>
            <person name="Yoshikawa S."/>
            <person name="Yamada K."/>
            <person name="Nakamura Y."/>
            <person name="Ichinomiya M."/>
            <person name="Sato N."/>
            <person name="Blanc-Mathieu R."/>
            <person name="Endo H."/>
            <person name="Kuwata A."/>
            <person name="Ogata H."/>
        </authorList>
    </citation>
    <scope>NUCLEOTIDE SEQUENCE [LARGE SCALE GENOMIC DNA]</scope>
</reference>
<gene>
    <name evidence="11" type="ORF">TrCOL_g158</name>
</gene>
<keyword evidence="4" id="KW-0547">Nucleotide-binding</keyword>
<proteinExistence type="inferred from homology"/>
<dbReference type="GO" id="GO:0015031">
    <property type="term" value="P:protein transport"/>
    <property type="evidence" value="ECO:0007669"/>
    <property type="project" value="UniProtKB-KW"/>
</dbReference>
<dbReference type="Gene3D" id="3.40.50.300">
    <property type="entry name" value="P-loop containing nucleotide triphosphate hydrolases"/>
    <property type="match status" value="1"/>
</dbReference>
<name>A0A9W7GNA4_9STRA</name>
<dbReference type="GO" id="GO:0003924">
    <property type="term" value="F:GTPase activity"/>
    <property type="evidence" value="ECO:0007669"/>
    <property type="project" value="InterPro"/>
</dbReference>
<evidence type="ECO:0000256" key="8">
    <source>
        <dbReference type="ARBA" id="ARBA00023288"/>
    </source>
</evidence>
<comment type="subcellular location">
    <subcellularLocation>
        <location evidence="10">Endomembrane system</location>
        <topology evidence="10">Lipid-anchor</topology>
    </subcellularLocation>
</comment>
<evidence type="ECO:0000256" key="10">
    <source>
        <dbReference type="ARBA" id="ARBA00037868"/>
    </source>
</evidence>
<evidence type="ECO:0000256" key="9">
    <source>
        <dbReference type="ARBA" id="ARBA00023289"/>
    </source>
</evidence>
<evidence type="ECO:0000256" key="5">
    <source>
        <dbReference type="ARBA" id="ARBA00022927"/>
    </source>
</evidence>
<dbReference type="GO" id="GO:0032482">
    <property type="term" value="P:Rab protein signal transduction"/>
    <property type="evidence" value="ECO:0007669"/>
    <property type="project" value="InterPro"/>
</dbReference>
<dbReference type="PRINTS" id="PR00449">
    <property type="entry name" value="RASTRNSFRMNG"/>
</dbReference>
<comment type="similarity">
    <text evidence="1">Belongs to the small GTPase superfamily. Rab family.</text>
</comment>
<dbReference type="PROSITE" id="PS51421">
    <property type="entry name" value="RAS"/>
    <property type="match status" value="1"/>
</dbReference>
<evidence type="ECO:0000256" key="1">
    <source>
        <dbReference type="ARBA" id="ARBA00006270"/>
    </source>
</evidence>
<dbReference type="SUPFAM" id="SSF52540">
    <property type="entry name" value="P-loop containing nucleoside triphosphate hydrolases"/>
    <property type="match status" value="1"/>
</dbReference>
<evidence type="ECO:0000256" key="2">
    <source>
        <dbReference type="ARBA" id="ARBA00014900"/>
    </source>
</evidence>
<dbReference type="InterPro" id="IPR027417">
    <property type="entry name" value="P-loop_NTPase"/>
</dbReference>
<keyword evidence="8" id="KW-0449">Lipoprotein</keyword>
<dbReference type="SMART" id="SM00174">
    <property type="entry name" value="RHO"/>
    <property type="match status" value="1"/>
</dbReference>
<accession>A0A9W7GNA4</accession>
<dbReference type="Proteomes" id="UP001165065">
    <property type="component" value="Unassembled WGS sequence"/>
</dbReference>
<keyword evidence="3" id="KW-0813">Transport</keyword>
<keyword evidence="12" id="KW-1185">Reference proteome</keyword>
<dbReference type="NCBIfam" id="TIGR00231">
    <property type="entry name" value="small_GTP"/>
    <property type="match status" value="1"/>
</dbReference>
<keyword evidence="6" id="KW-0342">GTP-binding</keyword>
<keyword evidence="5" id="KW-0653">Protein transport</keyword>
<dbReference type="PROSITE" id="PS51419">
    <property type="entry name" value="RAB"/>
    <property type="match status" value="1"/>
</dbReference>
<evidence type="ECO:0000256" key="7">
    <source>
        <dbReference type="ARBA" id="ARBA00023136"/>
    </source>
</evidence>
<dbReference type="Pfam" id="PF00071">
    <property type="entry name" value="Ras"/>
    <property type="match status" value="1"/>
</dbReference>